<dbReference type="AlphaFoldDB" id="A6KNB3"/>
<feature type="region of interest" description="Disordered" evidence="1">
    <location>
        <begin position="1"/>
        <end position="25"/>
    </location>
</feature>
<sequence>MIKDNVGARGRGRGRWGGKMEGERGQGDKCSWFDYCLRREKCNWSISVNNDTVLGPGGCSWMLFGSCCF</sequence>
<protein>
    <submittedName>
        <fullName evidence="2">RCG63096</fullName>
    </submittedName>
</protein>
<evidence type="ECO:0000313" key="2">
    <source>
        <dbReference type="EMBL" id="EDL84581.1"/>
    </source>
</evidence>
<accession>A6KNB3</accession>
<reference evidence="3" key="1">
    <citation type="submission" date="2005-09" db="EMBL/GenBank/DDBJ databases">
        <authorList>
            <person name="Mural R.J."/>
            <person name="Li P.W."/>
            <person name="Adams M.D."/>
            <person name="Amanatides P.G."/>
            <person name="Baden-Tillson H."/>
            <person name="Barnstead M."/>
            <person name="Chin S.H."/>
            <person name="Dew I."/>
            <person name="Evans C.A."/>
            <person name="Ferriera S."/>
            <person name="Flanigan M."/>
            <person name="Fosler C."/>
            <person name="Glodek A."/>
            <person name="Gu Z."/>
            <person name="Holt R.A."/>
            <person name="Jennings D."/>
            <person name="Kraft C.L."/>
            <person name="Lu F."/>
            <person name="Nguyen T."/>
            <person name="Nusskern D.R."/>
            <person name="Pfannkoch C.M."/>
            <person name="Sitter C."/>
            <person name="Sutton G.G."/>
            <person name="Venter J.C."/>
            <person name="Wang Z."/>
            <person name="Woodage T."/>
            <person name="Zheng X.H."/>
            <person name="Zhong F."/>
        </authorList>
    </citation>
    <scope>NUCLEOTIDE SEQUENCE [LARGE SCALE GENOMIC DNA]</scope>
    <source>
        <strain>BN</strain>
        <strain evidence="3">Sprague-Dawley</strain>
    </source>
</reference>
<dbReference type="Proteomes" id="UP000234681">
    <property type="component" value="Chromosome 17"/>
</dbReference>
<name>A6KNB3_RAT</name>
<dbReference type="EMBL" id="CH474072">
    <property type="protein sequence ID" value="EDL84581.1"/>
    <property type="molecule type" value="Genomic_DNA"/>
</dbReference>
<organism evidence="2 3">
    <name type="scientific">Rattus norvegicus</name>
    <name type="common">Rat</name>
    <dbReference type="NCBI Taxonomy" id="10116"/>
    <lineage>
        <taxon>Eukaryota</taxon>
        <taxon>Metazoa</taxon>
        <taxon>Chordata</taxon>
        <taxon>Craniata</taxon>
        <taxon>Vertebrata</taxon>
        <taxon>Euteleostomi</taxon>
        <taxon>Mammalia</taxon>
        <taxon>Eutheria</taxon>
        <taxon>Euarchontoglires</taxon>
        <taxon>Glires</taxon>
        <taxon>Rodentia</taxon>
        <taxon>Myomorpha</taxon>
        <taxon>Muroidea</taxon>
        <taxon>Muridae</taxon>
        <taxon>Murinae</taxon>
        <taxon>Rattus</taxon>
    </lineage>
</organism>
<gene>
    <name evidence="2" type="ORF">rCG_63096</name>
</gene>
<evidence type="ECO:0000256" key="1">
    <source>
        <dbReference type="SAM" id="MobiDB-lite"/>
    </source>
</evidence>
<proteinExistence type="predicted"/>
<evidence type="ECO:0000313" key="3">
    <source>
        <dbReference type="Proteomes" id="UP000234681"/>
    </source>
</evidence>